<evidence type="ECO:0000313" key="3">
    <source>
        <dbReference type="Proteomes" id="UP000010367"/>
    </source>
</evidence>
<name>K9TRI5_9CYAN</name>
<organism evidence="2 3">
    <name type="scientific">Oscillatoria acuminata PCC 6304</name>
    <dbReference type="NCBI Taxonomy" id="56110"/>
    <lineage>
        <taxon>Bacteria</taxon>
        <taxon>Bacillati</taxon>
        <taxon>Cyanobacteriota</taxon>
        <taxon>Cyanophyceae</taxon>
        <taxon>Oscillatoriophycideae</taxon>
        <taxon>Oscillatoriales</taxon>
        <taxon>Oscillatoriaceae</taxon>
        <taxon>Oscillatoria</taxon>
    </lineage>
</organism>
<dbReference type="HOGENOM" id="CLU_3293393_0_0_3"/>
<dbReference type="Proteomes" id="UP000010367">
    <property type="component" value="Chromosome"/>
</dbReference>
<feature type="compositionally biased region" description="Low complexity" evidence="1">
    <location>
        <begin position="11"/>
        <end position="21"/>
    </location>
</feature>
<dbReference type="EMBL" id="CP003607">
    <property type="protein sequence ID" value="AFY84756.1"/>
    <property type="molecule type" value="Genomic_DNA"/>
</dbReference>
<dbReference type="AlphaFoldDB" id="K9TRI5"/>
<dbReference type="InParanoid" id="K9TRI5"/>
<dbReference type="STRING" id="56110.Oscil6304_5266"/>
<protein>
    <submittedName>
        <fullName evidence="2">Uncharacterized protein</fullName>
    </submittedName>
</protein>
<evidence type="ECO:0000256" key="1">
    <source>
        <dbReference type="SAM" id="MobiDB-lite"/>
    </source>
</evidence>
<feature type="region of interest" description="Disordered" evidence="1">
    <location>
        <begin position="10"/>
        <end position="31"/>
    </location>
</feature>
<proteinExistence type="predicted"/>
<reference evidence="2 3" key="1">
    <citation type="submission" date="2012-06" db="EMBL/GenBank/DDBJ databases">
        <title>Finished chromosome of genome of Oscillatoria acuminata PCC 6304.</title>
        <authorList>
            <consortium name="US DOE Joint Genome Institute"/>
            <person name="Gugger M."/>
            <person name="Coursin T."/>
            <person name="Rippka R."/>
            <person name="Tandeau De Marsac N."/>
            <person name="Huntemann M."/>
            <person name="Wei C.-L."/>
            <person name="Han J."/>
            <person name="Detter J.C."/>
            <person name="Han C."/>
            <person name="Tapia R."/>
            <person name="Davenport K."/>
            <person name="Daligault H."/>
            <person name="Erkkila T."/>
            <person name="Gu W."/>
            <person name="Munk A.C.C."/>
            <person name="Teshima H."/>
            <person name="Xu Y."/>
            <person name="Chain P."/>
            <person name="Chen A."/>
            <person name="Krypides N."/>
            <person name="Mavromatis K."/>
            <person name="Markowitz V."/>
            <person name="Szeto E."/>
            <person name="Ivanova N."/>
            <person name="Mikhailova N."/>
            <person name="Ovchinnikova G."/>
            <person name="Pagani I."/>
            <person name="Pati A."/>
            <person name="Goodwin L."/>
            <person name="Peters L."/>
            <person name="Pitluck S."/>
            <person name="Woyke T."/>
            <person name="Kerfeld C."/>
        </authorList>
    </citation>
    <scope>NUCLEOTIDE SEQUENCE [LARGE SCALE GENOMIC DNA]</scope>
    <source>
        <strain evidence="2 3">PCC 6304</strain>
    </source>
</reference>
<keyword evidence="3" id="KW-1185">Reference proteome</keyword>
<accession>K9TRI5</accession>
<evidence type="ECO:0000313" key="2">
    <source>
        <dbReference type="EMBL" id="AFY84756.1"/>
    </source>
</evidence>
<sequence>MEIITYFFQKSPESNPVSSETSPPPPPTVESDLVLLMRVA</sequence>
<gene>
    <name evidence="2" type="ORF">Oscil6304_5266</name>
</gene>
<dbReference type="KEGG" id="oac:Oscil6304_5266"/>
<dbReference type="RefSeq" id="WP_015151368.1">
    <property type="nucleotide sequence ID" value="NC_019693.1"/>
</dbReference>